<evidence type="ECO:0000313" key="1">
    <source>
        <dbReference type="EMBL" id="STW49835.1"/>
    </source>
</evidence>
<organism evidence="1 2">
    <name type="scientific">Klebsiella pneumoniae</name>
    <dbReference type="NCBI Taxonomy" id="573"/>
    <lineage>
        <taxon>Bacteria</taxon>
        <taxon>Pseudomonadati</taxon>
        <taxon>Pseudomonadota</taxon>
        <taxon>Gammaproteobacteria</taxon>
        <taxon>Enterobacterales</taxon>
        <taxon>Enterobacteriaceae</taxon>
        <taxon>Klebsiella/Raoultella group</taxon>
        <taxon>Klebsiella</taxon>
        <taxon>Klebsiella pneumoniae complex</taxon>
    </lineage>
</organism>
<protein>
    <submittedName>
        <fullName evidence="1">Uncharacterized protein</fullName>
    </submittedName>
</protein>
<gene>
    <name evidence="1" type="ORF">NCTC9617_06483</name>
</gene>
<dbReference type="Proteomes" id="UP000255167">
    <property type="component" value="Unassembled WGS sequence"/>
</dbReference>
<accession>A0A378FZ22</accession>
<reference evidence="1 2" key="1">
    <citation type="submission" date="2018-06" db="EMBL/GenBank/DDBJ databases">
        <authorList>
            <consortium name="Pathogen Informatics"/>
            <person name="Doyle S."/>
        </authorList>
    </citation>
    <scope>NUCLEOTIDE SEQUENCE [LARGE SCALE GENOMIC DNA]</scope>
    <source>
        <strain evidence="1 2">NCTC9617</strain>
    </source>
</reference>
<sequence>MSEDSNVLFIGYVAVALGFRKLIDTNTRITWYITTLIPPAVYTRH</sequence>
<proteinExistence type="predicted"/>
<dbReference type="AlphaFoldDB" id="A0A378FZ22"/>
<dbReference type="EMBL" id="UGNC01000005">
    <property type="protein sequence ID" value="STW49835.1"/>
    <property type="molecule type" value="Genomic_DNA"/>
</dbReference>
<name>A0A378FZ22_KLEPN</name>
<evidence type="ECO:0000313" key="2">
    <source>
        <dbReference type="Proteomes" id="UP000255167"/>
    </source>
</evidence>